<organism evidence="2 3">
    <name type="scientific">Paludibaculum fermentans</name>
    <dbReference type="NCBI Taxonomy" id="1473598"/>
    <lineage>
        <taxon>Bacteria</taxon>
        <taxon>Pseudomonadati</taxon>
        <taxon>Acidobacteriota</taxon>
        <taxon>Terriglobia</taxon>
        <taxon>Bryobacterales</taxon>
        <taxon>Bryobacteraceae</taxon>
        <taxon>Paludibaculum</taxon>
    </lineage>
</organism>
<feature type="domain" description="Biotin-protein ligase N-terminal" evidence="1">
    <location>
        <begin position="6"/>
        <end position="81"/>
    </location>
</feature>
<dbReference type="EMBL" id="CP063849">
    <property type="protein sequence ID" value="QOY90576.1"/>
    <property type="molecule type" value="Genomic_DNA"/>
</dbReference>
<dbReference type="Pfam" id="PF09825">
    <property type="entry name" value="BPL_N"/>
    <property type="match status" value="1"/>
</dbReference>
<reference evidence="2 3" key="1">
    <citation type="submission" date="2020-10" db="EMBL/GenBank/DDBJ databases">
        <title>Complete genome sequence of Paludibaculum fermentans P105T, a facultatively anaerobic acidobacterium capable of dissimilatory Fe(III) reduction.</title>
        <authorList>
            <person name="Dedysh S.N."/>
            <person name="Beletsky A.V."/>
            <person name="Kulichevskaya I.S."/>
            <person name="Mardanov A.V."/>
            <person name="Ravin N.V."/>
        </authorList>
    </citation>
    <scope>NUCLEOTIDE SEQUENCE [LARGE SCALE GENOMIC DNA]</scope>
    <source>
        <strain evidence="2 3">P105</strain>
    </source>
</reference>
<dbReference type="SUPFAM" id="SSF52317">
    <property type="entry name" value="Class I glutamine amidotransferase-like"/>
    <property type="match status" value="1"/>
</dbReference>
<dbReference type="KEGG" id="pfer:IRI77_11700"/>
<protein>
    <recommendedName>
        <fullName evidence="1">Biotin-protein ligase N-terminal domain-containing protein</fullName>
    </recommendedName>
</protein>
<dbReference type="InterPro" id="IPR019197">
    <property type="entry name" value="Biotin-prot_ligase_N"/>
</dbReference>
<gene>
    <name evidence="2" type="ORF">IRI77_11700</name>
</gene>
<dbReference type="Proteomes" id="UP000593892">
    <property type="component" value="Chromosome"/>
</dbReference>
<evidence type="ECO:0000313" key="3">
    <source>
        <dbReference type="Proteomes" id="UP000593892"/>
    </source>
</evidence>
<dbReference type="Gene3D" id="3.40.50.880">
    <property type="match status" value="1"/>
</dbReference>
<evidence type="ECO:0000259" key="1">
    <source>
        <dbReference type="Pfam" id="PF09825"/>
    </source>
</evidence>
<accession>A0A7S7SNH7</accession>
<proteinExistence type="predicted"/>
<evidence type="ECO:0000313" key="2">
    <source>
        <dbReference type="EMBL" id="QOY90576.1"/>
    </source>
</evidence>
<sequence>MAALERILTRERLAYSTVNSQQLNGMTEAQMGQSRLLIVPGGNFEQIGLNLTADTTANVRSAVRKGLHYLGICAGAFFAGDSPYNGLNLTSGRRFGFYALEAQGIRKAPVAITDAGGQTLDQYWEDGPQLTGWGSVAARYPDGMPAVVEGQFGEGLVILSGVHPEAPESWRGGMTFRTPARVDNDYAAMLIRAALKGEELRHF</sequence>
<dbReference type="AlphaFoldDB" id="A0A7S7SNH7"/>
<dbReference type="InterPro" id="IPR029062">
    <property type="entry name" value="Class_I_gatase-like"/>
</dbReference>
<name>A0A7S7SNH7_PALFE</name>
<keyword evidence="3" id="KW-1185">Reference proteome</keyword>